<dbReference type="RefSeq" id="YP_009036710.1">
    <property type="nucleotide sequence ID" value="NC_024213.1"/>
</dbReference>
<organism evidence="1 2">
    <name type="scientific">Bacillus phage Hakuna</name>
    <dbReference type="NCBI Taxonomy" id="1486659"/>
    <lineage>
        <taxon>Viruses</taxon>
        <taxon>Duplodnaviria</taxon>
        <taxon>Heunggongvirae</taxon>
        <taxon>Uroviricota</taxon>
        <taxon>Caudoviricetes</taxon>
        <taxon>Herelleviridae</taxon>
        <taxon>Bastillevirinae</taxon>
        <taxon>Wphvirus</taxon>
        <taxon>Wphvirus hakuna</taxon>
    </lineage>
</organism>
<evidence type="ECO:0000313" key="2">
    <source>
        <dbReference type="Proteomes" id="UP000026900"/>
    </source>
</evidence>
<reference evidence="2" key="1">
    <citation type="submission" date="2014-09" db="EMBL/GenBank/DDBJ databases">
        <authorList>
            <person name="Sauder A.B."/>
            <person name="McKenzie Q.R."/>
            <person name="Temple L.M."/>
            <person name="Alexis B.K."/>
            <person name="Al-Atrache Z."/>
            <person name="Lewis L.O."/>
            <person name="Loesser-Casey K.E."/>
            <person name="Mitchell K.J."/>
        </authorList>
    </citation>
    <scope>NUCLEOTIDE SEQUENCE [LARGE SCALE GENOMIC DNA]</scope>
</reference>
<protein>
    <submittedName>
        <fullName evidence="1">Uncharacterized protein</fullName>
    </submittedName>
</protein>
<evidence type="ECO:0000313" key="1">
    <source>
        <dbReference type="EMBL" id="AHZ10279.1"/>
    </source>
</evidence>
<dbReference type="Proteomes" id="UP000026900">
    <property type="component" value="Segment"/>
</dbReference>
<dbReference type="GeneID" id="19526261"/>
<proteinExistence type="predicted"/>
<dbReference type="EMBL" id="KJ489399">
    <property type="protein sequence ID" value="AHZ10279.1"/>
    <property type="molecule type" value="Genomic_DNA"/>
</dbReference>
<sequence>MTSFNSKELLTLHGALHELIHYGFFDVFSTSKLSSYQLKDVLDIMGIKYTSDIGSVNGYKYIRIKIK</sequence>
<name>A0A024B0Y3_9CAUD</name>
<keyword evidence="2" id="KW-1185">Reference proteome</keyword>
<dbReference type="KEGG" id="vg:19526261"/>
<accession>A0A024B0Y3</accession>